<dbReference type="InterPro" id="IPR036892">
    <property type="entry name" value="L27_dom_sf"/>
</dbReference>
<evidence type="ECO:0000259" key="4">
    <source>
        <dbReference type="PROSITE" id="PS50002"/>
    </source>
</evidence>
<dbReference type="InterPro" id="IPR020590">
    <property type="entry name" value="Guanylate_kinase_CS"/>
</dbReference>
<evidence type="ECO:0000259" key="7">
    <source>
        <dbReference type="PROSITE" id="PS51022"/>
    </source>
</evidence>
<dbReference type="SMART" id="SM00072">
    <property type="entry name" value="GuKc"/>
    <property type="match status" value="1"/>
</dbReference>
<dbReference type="SMART" id="SM00569">
    <property type="entry name" value="L27"/>
    <property type="match status" value="2"/>
</dbReference>
<dbReference type="EMBL" id="GBRD01002357">
    <property type="protein sequence ID" value="JAG63464.1"/>
    <property type="molecule type" value="Transcribed_RNA"/>
</dbReference>
<dbReference type="InterPro" id="IPR001452">
    <property type="entry name" value="SH3_domain"/>
</dbReference>
<proteinExistence type="inferred from homology"/>
<evidence type="ECO:0000259" key="6">
    <source>
        <dbReference type="PROSITE" id="PS50106"/>
    </source>
</evidence>
<dbReference type="InterPro" id="IPR001478">
    <property type="entry name" value="PDZ"/>
</dbReference>
<dbReference type="AlphaFoldDB" id="A0A0K8TD62"/>
<dbReference type="InterPro" id="IPR004172">
    <property type="entry name" value="L27_dom"/>
</dbReference>
<dbReference type="SMART" id="SM00326">
    <property type="entry name" value="SH3"/>
    <property type="match status" value="1"/>
</dbReference>
<evidence type="ECO:0000313" key="8">
    <source>
        <dbReference type="EMBL" id="JAG63464.1"/>
    </source>
</evidence>
<dbReference type="InterPro" id="IPR036034">
    <property type="entry name" value="PDZ_sf"/>
</dbReference>
<dbReference type="PANTHER" id="PTHR23122">
    <property type="entry name" value="MEMBRANE-ASSOCIATED GUANYLATE KINASE MAGUK"/>
    <property type="match status" value="1"/>
</dbReference>
<feature type="domain" description="Guanylate kinase-like" evidence="5">
    <location>
        <begin position="380"/>
        <end position="593"/>
    </location>
</feature>
<dbReference type="Gene3D" id="3.40.50.300">
    <property type="entry name" value="P-loop containing nucleotide triphosphate hydrolases"/>
    <property type="match status" value="1"/>
</dbReference>
<dbReference type="SUPFAM" id="SSF52540">
    <property type="entry name" value="P-loop containing nucleoside triphosphate hydrolases"/>
    <property type="match status" value="1"/>
</dbReference>
<dbReference type="SUPFAM" id="SSF50044">
    <property type="entry name" value="SH3-domain"/>
    <property type="match status" value="1"/>
</dbReference>
<dbReference type="FunFam" id="2.30.30.40:FF:000069">
    <property type="entry name" value="MAGUK p55 subfamily member 6"/>
    <property type="match status" value="1"/>
</dbReference>
<accession>A0A0K8TD62</accession>
<comment type="similarity">
    <text evidence="1">Belongs to the MAGUK family.</text>
</comment>
<feature type="domain" description="L27" evidence="7">
    <location>
        <begin position="84"/>
        <end position="140"/>
    </location>
</feature>
<dbReference type="SMART" id="SM00228">
    <property type="entry name" value="PDZ"/>
    <property type="match status" value="1"/>
</dbReference>
<dbReference type="Pfam" id="PF00625">
    <property type="entry name" value="Guanylate_kin"/>
    <property type="match status" value="1"/>
</dbReference>
<feature type="domain" description="PDZ" evidence="6">
    <location>
        <begin position="168"/>
        <end position="247"/>
    </location>
</feature>
<dbReference type="Gene3D" id="2.30.42.10">
    <property type="match status" value="1"/>
</dbReference>
<protein>
    <recommendedName>
        <fullName evidence="9">MAGUK p55 subfamily member 6</fullName>
    </recommendedName>
</protein>
<name>A0A0K8TD62_LYGHE</name>
<dbReference type="PROSITE" id="PS51022">
    <property type="entry name" value="L27"/>
    <property type="match status" value="2"/>
</dbReference>
<dbReference type="InterPro" id="IPR014775">
    <property type="entry name" value="L27_C"/>
</dbReference>
<dbReference type="Gene3D" id="1.10.287.650">
    <property type="entry name" value="L27 domain"/>
    <property type="match status" value="1"/>
</dbReference>
<dbReference type="InterPro" id="IPR008145">
    <property type="entry name" value="GK/Ca_channel_bsu"/>
</dbReference>
<dbReference type="Pfam" id="PF02828">
    <property type="entry name" value="L27"/>
    <property type="match status" value="1"/>
</dbReference>
<dbReference type="PROSITE" id="PS50052">
    <property type="entry name" value="GUANYLATE_KINASE_2"/>
    <property type="match status" value="1"/>
</dbReference>
<dbReference type="InterPro" id="IPR008144">
    <property type="entry name" value="Guanylate_kin-like_dom"/>
</dbReference>
<evidence type="ECO:0000259" key="5">
    <source>
        <dbReference type="PROSITE" id="PS50052"/>
    </source>
</evidence>
<dbReference type="InterPro" id="IPR036028">
    <property type="entry name" value="SH3-like_dom_sf"/>
</dbReference>
<dbReference type="PROSITE" id="PS00856">
    <property type="entry name" value="GUANYLATE_KINASE_1"/>
    <property type="match status" value="1"/>
</dbReference>
<dbReference type="PROSITE" id="PS50106">
    <property type="entry name" value="PDZ"/>
    <property type="match status" value="1"/>
</dbReference>
<feature type="domain" description="SH3" evidence="4">
    <location>
        <begin position="255"/>
        <end position="324"/>
    </location>
</feature>
<dbReference type="Pfam" id="PF00018">
    <property type="entry name" value="SH3_1"/>
    <property type="match status" value="1"/>
</dbReference>
<feature type="domain" description="L27" evidence="7">
    <location>
        <begin position="26"/>
        <end position="81"/>
    </location>
</feature>
<dbReference type="SUPFAM" id="SSF101288">
    <property type="entry name" value="L27 domain"/>
    <property type="match status" value="1"/>
</dbReference>
<dbReference type="InterPro" id="IPR050716">
    <property type="entry name" value="MAGUK"/>
</dbReference>
<dbReference type="SUPFAM" id="SSF50156">
    <property type="entry name" value="PDZ domain-like"/>
    <property type="match status" value="1"/>
</dbReference>
<dbReference type="Pfam" id="PF00595">
    <property type="entry name" value="PDZ"/>
    <property type="match status" value="1"/>
</dbReference>
<evidence type="ECO:0000256" key="1">
    <source>
        <dbReference type="ARBA" id="ARBA00007014"/>
    </source>
</evidence>
<dbReference type="PROSITE" id="PS50002">
    <property type="entry name" value="SH3"/>
    <property type="match status" value="1"/>
</dbReference>
<evidence type="ECO:0008006" key="9">
    <source>
        <dbReference type="Google" id="ProtNLM"/>
    </source>
</evidence>
<dbReference type="InterPro" id="IPR027417">
    <property type="entry name" value="P-loop_NTPase"/>
</dbReference>
<dbReference type="GO" id="GO:0030054">
    <property type="term" value="C:cell junction"/>
    <property type="evidence" value="ECO:0007669"/>
    <property type="project" value="UniProtKB-ARBA"/>
</dbReference>
<keyword evidence="2 3" id="KW-0728">SH3 domain</keyword>
<reference evidence="8" key="1">
    <citation type="submission" date="2014-09" db="EMBL/GenBank/DDBJ databases">
        <authorList>
            <person name="Magalhaes I.L.F."/>
            <person name="Oliveira U."/>
            <person name="Santos F.R."/>
            <person name="Vidigal T.H.D.A."/>
            <person name="Brescovit A.D."/>
            <person name="Santos A.J."/>
        </authorList>
    </citation>
    <scope>NUCLEOTIDE SEQUENCE</scope>
</reference>
<evidence type="ECO:0000256" key="2">
    <source>
        <dbReference type="ARBA" id="ARBA00022443"/>
    </source>
</evidence>
<evidence type="ECO:0000256" key="3">
    <source>
        <dbReference type="PROSITE-ProRule" id="PRU00192"/>
    </source>
</evidence>
<dbReference type="CDD" id="cd11862">
    <property type="entry name" value="SH3_MPP"/>
    <property type="match status" value="1"/>
</dbReference>
<dbReference type="Gene3D" id="2.30.30.40">
    <property type="entry name" value="SH3 Domains"/>
    <property type="match status" value="1"/>
</dbReference>
<sequence>MVLFGKKRVQERRALLSSTDSICKTKPEAMDHIKENIYDLEKRTGAKDTDILFLKSLIEDPLVRSIVNAQDSLEKRISSRPDDVKPVATGTAKIAKDLTTSCRLSSNLHARELSAILSKPHVKALLETHDTVAVSSRNGGSVWESTGSQLPLVEEEHTDAMATQAIRVVGLRKMPSEPLGLTVEVDEDGNLIVARIMSGGAIERQGLLKPGDVIIEVNGVAVRSPEELQAEVIAAKDTVTFRVAPSMENIRTNKPQQTFMKALFEYEPLEDTLLPCKEIGLAFKPGDILQILDTKDPNWWQAKKVGQDSATGLIPSQELEERRKAFVAPEADYVHKISVCGTRISKKKRKFIYKSKSNHEFDKAELLLYEEVALMPPFNRRTLALVGSLGVGRRTLKNRLINSDPNRYGSVIPMTSRPQRELEENGKSYWFVTREHFENEVADHQLLEYGEHNGHLYGTSLESIRDVIRQGKMCILDCSPAALKMLYNSSEFMPFVIFIAAPGMELLKQMYDFGRSTGASTKTLTFDRQSSIRYSSRRARTLESLASLYEEDDLKRTVEESAMLQRAFDKYIDMVIVNEDFDVTFRKVVDAMNNLGAKHQWVPANWVYS</sequence>
<organism evidence="8">
    <name type="scientific">Lygus hesperus</name>
    <name type="common">Western plant bug</name>
    <dbReference type="NCBI Taxonomy" id="30085"/>
    <lineage>
        <taxon>Eukaryota</taxon>
        <taxon>Metazoa</taxon>
        <taxon>Ecdysozoa</taxon>
        <taxon>Arthropoda</taxon>
        <taxon>Hexapoda</taxon>
        <taxon>Insecta</taxon>
        <taxon>Pterygota</taxon>
        <taxon>Neoptera</taxon>
        <taxon>Paraneoptera</taxon>
        <taxon>Hemiptera</taxon>
        <taxon>Heteroptera</taxon>
        <taxon>Panheteroptera</taxon>
        <taxon>Cimicomorpha</taxon>
        <taxon>Miridae</taxon>
        <taxon>Mirini</taxon>
        <taxon>Lygus</taxon>
    </lineage>
</organism>